<accession>A0A2D2CY90</accession>
<dbReference type="Proteomes" id="UP000230709">
    <property type="component" value="Chromosome"/>
</dbReference>
<keyword evidence="2 5" id="KW-0645">Protease</keyword>
<dbReference type="InterPro" id="IPR006433">
    <property type="entry name" value="Prohead_protease"/>
</dbReference>
<evidence type="ECO:0000313" key="5">
    <source>
        <dbReference type="EMBL" id="ATQ67713.1"/>
    </source>
</evidence>
<dbReference type="NCBIfam" id="TIGR01543">
    <property type="entry name" value="proheadase_HK97"/>
    <property type="match status" value="1"/>
</dbReference>
<dbReference type="KEGG" id="mtw:CQW49_07280"/>
<proteinExistence type="predicted"/>
<keyword evidence="1" id="KW-1188">Viral release from host cell</keyword>
<name>A0A2D2CY90_METT3</name>
<dbReference type="AlphaFoldDB" id="A0A2D2CY90"/>
<feature type="domain" description="Prohead serine protease" evidence="4">
    <location>
        <begin position="8"/>
        <end position="159"/>
    </location>
</feature>
<evidence type="ECO:0000256" key="2">
    <source>
        <dbReference type="ARBA" id="ARBA00022670"/>
    </source>
</evidence>
<evidence type="ECO:0000259" key="4">
    <source>
        <dbReference type="Pfam" id="PF04586"/>
    </source>
</evidence>
<gene>
    <name evidence="5" type="ORF">CQW49_07280</name>
</gene>
<dbReference type="GO" id="GO:0006508">
    <property type="term" value="P:proteolysis"/>
    <property type="evidence" value="ECO:0007669"/>
    <property type="project" value="UniProtKB-KW"/>
</dbReference>
<keyword evidence="6" id="KW-1185">Reference proteome</keyword>
<reference evidence="6" key="1">
    <citation type="submission" date="2017-10" db="EMBL/GenBank/DDBJ databases">
        <title>Completed PacBio SMRT sequence of Methylosinus trichosporium OB3b reveals presence of a third large plasmid.</title>
        <authorList>
            <person name="Charles T.C."/>
            <person name="Lynch M.D.J."/>
            <person name="Heil J.R."/>
            <person name="Cheng J."/>
        </authorList>
    </citation>
    <scope>NUCLEOTIDE SEQUENCE [LARGE SCALE GENOMIC DNA]</scope>
    <source>
        <strain evidence="6">OB3b</strain>
    </source>
</reference>
<evidence type="ECO:0000313" key="6">
    <source>
        <dbReference type="Proteomes" id="UP000230709"/>
    </source>
</evidence>
<dbReference type="Pfam" id="PF04586">
    <property type="entry name" value="Peptidase_S78"/>
    <property type="match status" value="1"/>
</dbReference>
<dbReference type="EMBL" id="CP023737">
    <property type="protein sequence ID" value="ATQ67713.1"/>
    <property type="molecule type" value="Genomic_DNA"/>
</dbReference>
<sequence length="176" mass="19523">MERRALQIELRASGSNPRRLEGYAATFDSEARVGDYVEIIRPGAFATSLASGADILALVDHDPSRVLGRTKSGTLRLAENARGLAFTIDLPETTLGRDMLALAERGDLGGMSFGFVATDERWNGNRRELRAVELKEVSVVSAWPAYTNTIVEARARNLKDRPASWFRRRYAELLRG</sequence>
<organism evidence="5 6">
    <name type="scientific">Methylosinus trichosporium (strain ATCC 35070 / NCIMB 11131 / UNIQEM 75 / OB3b)</name>
    <dbReference type="NCBI Taxonomy" id="595536"/>
    <lineage>
        <taxon>Bacteria</taxon>
        <taxon>Pseudomonadati</taxon>
        <taxon>Pseudomonadota</taxon>
        <taxon>Alphaproteobacteria</taxon>
        <taxon>Hyphomicrobiales</taxon>
        <taxon>Methylocystaceae</taxon>
        <taxon>Methylosinus</taxon>
    </lineage>
</organism>
<dbReference type="RefSeq" id="WP_003612670.1">
    <property type="nucleotide sequence ID" value="NZ_ADVE02000001.1"/>
</dbReference>
<dbReference type="GO" id="GO:0008233">
    <property type="term" value="F:peptidase activity"/>
    <property type="evidence" value="ECO:0007669"/>
    <property type="project" value="UniProtKB-KW"/>
</dbReference>
<evidence type="ECO:0000256" key="3">
    <source>
        <dbReference type="ARBA" id="ARBA00022801"/>
    </source>
</evidence>
<protein>
    <submittedName>
        <fullName evidence="5">HK97 family phage prohead protease</fullName>
    </submittedName>
</protein>
<keyword evidence="3" id="KW-0378">Hydrolase</keyword>
<dbReference type="STRING" id="595536.GCA_000178815_03699"/>
<dbReference type="InterPro" id="IPR054613">
    <property type="entry name" value="Peptidase_S78_dom"/>
</dbReference>
<evidence type="ECO:0000256" key="1">
    <source>
        <dbReference type="ARBA" id="ARBA00022612"/>
    </source>
</evidence>